<evidence type="ECO:0000259" key="21">
    <source>
        <dbReference type="Pfam" id="PF25084"/>
    </source>
</evidence>
<keyword evidence="6" id="KW-0963">Cytoplasm</keyword>
<dbReference type="InterPro" id="IPR019833">
    <property type="entry name" value="Mn/Fe_SOD_BS"/>
</dbReference>
<comment type="subunit">
    <text evidence="16">Component of the translation initiation factor 2B (eIF2B) complex which is a heterodecamer of two sets of five different subunits: alpha, beta, gamma, delta and epsilon. Subunits alpha, beta and delta comprise a regulatory subcomplex and subunits epsilon and gamma comprise a catalytic subcomplex. Within the complex, the hexameric regulatory complex resides at the center, with the two heterodimeric catalytic subcomplexes bound on opposite sides.</text>
</comment>
<evidence type="ECO:0000256" key="13">
    <source>
        <dbReference type="ARBA" id="ARBA00044196"/>
    </source>
</evidence>
<keyword evidence="9" id="KW-0049">Antioxidant</keyword>
<dbReference type="EC" id="1.15.1.1" evidence="5"/>
<dbReference type="Pfam" id="PF00081">
    <property type="entry name" value="Sod_Fe_N"/>
    <property type="match status" value="1"/>
</dbReference>
<dbReference type="Gene3D" id="3.90.550.10">
    <property type="entry name" value="Spore Coat Polysaccharide Biosynthesis Protein SpsA, Chain A"/>
    <property type="match status" value="1"/>
</dbReference>
<evidence type="ECO:0000256" key="5">
    <source>
        <dbReference type="ARBA" id="ARBA00012682"/>
    </source>
</evidence>
<evidence type="ECO:0000256" key="9">
    <source>
        <dbReference type="ARBA" id="ARBA00022862"/>
    </source>
</evidence>
<feature type="domain" description="Manganese/iron superoxide dismutase N-terminal" evidence="18">
    <location>
        <begin position="456"/>
        <end position="537"/>
    </location>
</feature>
<dbReference type="InterPro" id="IPR056764">
    <property type="entry name" value="LbH_EIF2B3/5"/>
</dbReference>
<dbReference type="Pfam" id="PF25084">
    <property type="entry name" value="LbH_EIF2B"/>
    <property type="match status" value="1"/>
</dbReference>
<evidence type="ECO:0000256" key="11">
    <source>
        <dbReference type="ARBA" id="ARBA00023002"/>
    </source>
</evidence>
<dbReference type="GO" id="GO:0005739">
    <property type="term" value="C:mitochondrion"/>
    <property type="evidence" value="ECO:0007669"/>
    <property type="project" value="UniProtKB-ARBA"/>
</dbReference>
<evidence type="ECO:0000256" key="7">
    <source>
        <dbReference type="ARBA" id="ARBA00022540"/>
    </source>
</evidence>
<dbReference type="SUPFAM" id="SSF53448">
    <property type="entry name" value="Nucleotide-diphospho-sugar transferases"/>
    <property type="match status" value="1"/>
</dbReference>
<comment type="caution">
    <text evidence="22">The sequence shown here is derived from an EMBL/GenBank/DDBJ whole genome shotgun (WGS) entry which is preliminary data.</text>
</comment>
<evidence type="ECO:0000256" key="2">
    <source>
        <dbReference type="ARBA" id="ARBA00004514"/>
    </source>
</evidence>
<dbReference type="Gene3D" id="1.10.287.990">
    <property type="entry name" value="Fe,Mn superoxide dismutase (SOD) domain"/>
    <property type="match status" value="1"/>
</dbReference>
<evidence type="ECO:0000256" key="8">
    <source>
        <dbReference type="ARBA" id="ARBA00022723"/>
    </source>
</evidence>
<dbReference type="GO" id="GO:0005851">
    <property type="term" value="C:eukaryotic translation initiation factor 2B complex"/>
    <property type="evidence" value="ECO:0007669"/>
    <property type="project" value="TreeGrafter"/>
</dbReference>
<keyword evidence="7" id="KW-0396">Initiation factor</keyword>
<dbReference type="InterPro" id="IPR001189">
    <property type="entry name" value="Mn/Fe_SOD"/>
</dbReference>
<evidence type="ECO:0000256" key="3">
    <source>
        <dbReference type="ARBA" id="ARBA00007878"/>
    </source>
</evidence>
<dbReference type="Gene3D" id="2.160.10.10">
    <property type="entry name" value="Hexapeptide repeat proteins"/>
    <property type="match status" value="1"/>
</dbReference>
<evidence type="ECO:0000256" key="10">
    <source>
        <dbReference type="ARBA" id="ARBA00022917"/>
    </source>
</evidence>
<dbReference type="Gene3D" id="3.55.40.20">
    <property type="entry name" value="Iron/manganese superoxide dismutase, C-terminal domain"/>
    <property type="match status" value="1"/>
</dbReference>
<feature type="domain" description="Nucleotidyl transferase" evidence="19">
    <location>
        <begin position="22"/>
        <end position="152"/>
    </location>
</feature>
<dbReference type="Pfam" id="PF00483">
    <property type="entry name" value="NTP_transferase"/>
    <property type="match status" value="1"/>
</dbReference>
<comment type="similarity">
    <text evidence="3">Belongs to the eIF-2B gamma/epsilon subunits family.</text>
</comment>
<evidence type="ECO:0000256" key="1">
    <source>
        <dbReference type="ARBA" id="ARBA00001936"/>
    </source>
</evidence>
<evidence type="ECO:0000256" key="6">
    <source>
        <dbReference type="ARBA" id="ARBA00022490"/>
    </source>
</evidence>
<dbReference type="FunFam" id="1.10.287.990:FF:000001">
    <property type="entry name" value="Superoxide dismutase"/>
    <property type="match status" value="1"/>
</dbReference>
<dbReference type="InterPro" id="IPR029044">
    <property type="entry name" value="Nucleotide-diphossugar_trans"/>
</dbReference>
<dbReference type="GO" id="GO:0003743">
    <property type="term" value="F:translation initiation factor activity"/>
    <property type="evidence" value="ECO:0007669"/>
    <property type="project" value="UniProtKB-KW"/>
</dbReference>
<dbReference type="AlphaFoldDB" id="A0A9N9AI11"/>
<dbReference type="InterPro" id="IPR036314">
    <property type="entry name" value="SOD_C_sf"/>
</dbReference>
<proteinExistence type="inferred from homology"/>
<evidence type="ECO:0000256" key="16">
    <source>
        <dbReference type="ARBA" id="ARBA00046432"/>
    </source>
</evidence>
<dbReference type="InterPro" id="IPR019831">
    <property type="entry name" value="Mn/Fe_SOD_N"/>
</dbReference>
<evidence type="ECO:0000256" key="15">
    <source>
        <dbReference type="ARBA" id="ARBA00045373"/>
    </source>
</evidence>
<evidence type="ECO:0000256" key="17">
    <source>
        <dbReference type="ARBA" id="ARBA00049204"/>
    </source>
</evidence>
<dbReference type="InterPro" id="IPR036324">
    <property type="entry name" value="Mn/Fe_SOD_N_sf"/>
</dbReference>
<gene>
    <name evidence="22" type="ORF">FMOSSE_LOCUS5411</name>
</gene>
<comment type="catalytic activity">
    <reaction evidence="17">
        <text>2 superoxide + 2 H(+) = H2O2 + O2</text>
        <dbReference type="Rhea" id="RHEA:20696"/>
        <dbReference type="ChEBI" id="CHEBI:15378"/>
        <dbReference type="ChEBI" id="CHEBI:15379"/>
        <dbReference type="ChEBI" id="CHEBI:16240"/>
        <dbReference type="ChEBI" id="CHEBI:18421"/>
        <dbReference type="EC" id="1.15.1.1"/>
    </reaction>
</comment>
<dbReference type="GO" id="GO:0005085">
    <property type="term" value="F:guanyl-nucleotide exchange factor activity"/>
    <property type="evidence" value="ECO:0007669"/>
    <property type="project" value="TreeGrafter"/>
</dbReference>
<comment type="cofactor">
    <cofactor evidence="1">
        <name>Mn(2+)</name>
        <dbReference type="ChEBI" id="CHEBI:29035"/>
    </cofactor>
</comment>
<evidence type="ECO:0000259" key="19">
    <source>
        <dbReference type="Pfam" id="PF00483"/>
    </source>
</evidence>
<dbReference type="PANTHER" id="PTHR45989">
    <property type="entry name" value="TRANSLATION INITIATION FACTOR EIF-2B SUBUNIT GAMMA"/>
    <property type="match status" value="1"/>
</dbReference>
<dbReference type="GO" id="GO:0005829">
    <property type="term" value="C:cytosol"/>
    <property type="evidence" value="ECO:0007669"/>
    <property type="project" value="UniProtKB-SubCell"/>
</dbReference>
<dbReference type="InterPro" id="IPR019832">
    <property type="entry name" value="Mn/Fe_SOD_C"/>
</dbReference>
<name>A0A9N9AI11_FUNMO</name>
<sequence>MLLFESDKKQSKQKRYSEFQAIVLCGYGNKLYPLTEDNNVPKALLPVVNKPMLHYVLDWLERAGITDVIIISESSGEHKIGHYIKNDYEGKLKPSLEIVKEDVGTADALRTIKDKIRNDFIVISCDLILDLPPHRFLDYHRTQEPAFTALFYEPNKSEGGGGSGNNCKDDDLKQFVGVDMNRSRLVYVASGADLDEEFSLRMSLLWKFPRVNILTTLQDSHLYIFKKWVIDLIVQRKSISSVREHLVPLLVKCQYQKKLLEREGIDNLAKSQVNYQKTALEYSTTWDEEDEDSPVRCQVYIYNTGFCGRGNTVAKYCDLNRYMMKVSTETRVSPSAEVNTKTQVGSDSFVGDDTKIDERTSIKRSTIGSHCIIGKNVKISNSVLMDNIIIEDYVKLDGCVVCNGSKIMEKSVLKDCEVGGGYVVVSETTPTRALKNFYTSTLTRGSSSGLIVKRSKYTLPDLPYDYNALEPIISAEIMQIHHSKHHQAYVNGLNQAEEKLEDAFKGKDVTTQIAIQSALKFNGGGHINHSLFWKNLAPKKGDGGEPPKGDLLKAIKDEFGSLEDFIKKFNVQTAAVQGSGWGWLGYNKSTKRLEIVTLPNQDPLTTHVPLLGIDVWEHAYYLQYKNARPDYLKAIWEVINWKTVADRFANAK</sequence>
<feature type="domain" description="Manganese/iron superoxide dismutase C-terminal" evidence="20">
    <location>
        <begin position="547"/>
        <end position="647"/>
    </location>
</feature>
<dbReference type="CDD" id="cd04198">
    <property type="entry name" value="eIF-2B_gamma_N"/>
    <property type="match status" value="1"/>
</dbReference>
<dbReference type="InterPro" id="IPR005835">
    <property type="entry name" value="NTP_transferase_dom"/>
</dbReference>
<dbReference type="PROSITE" id="PS00088">
    <property type="entry name" value="SOD_MN"/>
    <property type="match status" value="1"/>
</dbReference>
<dbReference type="CDD" id="cd04652">
    <property type="entry name" value="LbH_eIF2B_gamma_C"/>
    <property type="match status" value="1"/>
</dbReference>
<feature type="domain" description="EIF2B subunit epsilon/gamma LbH" evidence="21">
    <location>
        <begin position="336"/>
        <end position="426"/>
    </location>
</feature>
<protein>
    <recommendedName>
        <fullName evidence="13">Translation initiation factor eIF2B subunit gamma</fullName>
        <ecNumber evidence="5">1.15.1.1</ecNumber>
    </recommendedName>
    <alternativeName>
        <fullName evidence="14">eIF2B GDP-GTP exchange factor subunit gamma</fullName>
    </alternativeName>
</protein>
<dbReference type="GO" id="GO:0046872">
    <property type="term" value="F:metal ion binding"/>
    <property type="evidence" value="ECO:0007669"/>
    <property type="project" value="UniProtKB-KW"/>
</dbReference>
<evidence type="ECO:0000259" key="18">
    <source>
        <dbReference type="Pfam" id="PF00081"/>
    </source>
</evidence>
<dbReference type="PANTHER" id="PTHR45989:SF1">
    <property type="entry name" value="TRANSLATION INITIATION FACTOR EIF-2B SUBUNIT GAMMA"/>
    <property type="match status" value="1"/>
</dbReference>
<dbReference type="FunFam" id="3.55.40.20:FF:000002">
    <property type="entry name" value="Superoxide dismutase"/>
    <property type="match status" value="1"/>
</dbReference>
<dbReference type="InterPro" id="IPR051960">
    <property type="entry name" value="eIF2B_gamma"/>
</dbReference>
<dbReference type="Pfam" id="PF02777">
    <property type="entry name" value="Sod_Fe_C"/>
    <property type="match status" value="1"/>
</dbReference>
<accession>A0A9N9AI11</accession>
<dbReference type="SUPFAM" id="SSF54719">
    <property type="entry name" value="Fe,Mn superoxide dismutase (SOD), C-terminal domain"/>
    <property type="match status" value="1"/>
</dbReference>
<dbReference type="SUPFAM" id="SSF46609">
    <property type="entry name" value="Fe,Mn superoxide dismutase (SOD), N-terminal domain"/>
    <property type="match status" value="1"/>
</dbReference>
<dbReference type="GO" id="GO:0002183">
    <property type="term" value="P:cytoplasmic translational initiation"/>
    <property type="evidence" value="ECO:0007669"/>
    <property type="project" value="TreeGrafter"/>
</dbReference>
<evidence type="ECO:0000259" key="20">
    <source>
        <dbReference type="Pfam" id="PF02777"/>
    </source>
</evidence>
<dbReference type="PRINTS" id="PR01703">
    <property type="entry name" value="MNSODISMTASE"/>
</dbReference>
<keyword evidence="8" id="KW-0479">Metal-binding</keyword>
<dbReference type="Proteomes" id="UP000789375">
    <property type="component" value="Unassembled WGS sequence"/>
</dbReference>
<dbReference type="GO" id="GO:0004784">
    <property type="term" value="F:superoxide dismutase activity"/>
    <property type="evidence" value="ECO:0007669"/>
    <property type="project" value="UniProtKB-EC"/>
</dbReference>
<evidence type="ECO:0000313" key="22">
    <source>
        <dbReference type="EMBL" id="CAG8528940.1"/>
    </source>
</evidence>
<reference evidence="22" key="1">
    <citation type="submission" date="2021-06" db="EMBL/GenBank/DDBJ databases">
        <authorList>
            <person name="Kallberg Y."/>
            <person name="Tangrot J."/>
            <person name="Rosling A."/>
        </authorList>
    </citation>
    <scope>NUCLEOTIDE SEQUENCE</scope>
    <source>
        <strain evidence="22">87-6 pot B 2015</strain>
    </source>
</reference>
<comment type="function">
    <text evidence="15">Acts as a component of the translation initiation factor 2B (eIF2B) complex, which catalyzes the exchange of GDP for GTP on the eukaryotic initiation factor 2 (eIF2) complex gamma subunit. Its guanine nucleotide exchange factor activity is repressed when bound to eIF2 complex phosphorylated on the alpha subunit, thereby limiting the amount of methionyl-initiator methionine tRNA available to the ribosome and consequently global translation is repressed.</text>
</comment>
<comment type="subcellular location">
    <subcellularLocation>
        <location evidence="2">Cytoplasm</location>
        <location evidence="2">Cytosol</location>
    </subcellularLocation>
</comment>
<organism evidence="22 23">
    <name type="scientific">Funneliformis mosseae</name>
    <name type="common">Endomycorrhizal fungus</name>
    <name type="synonym">Glomus mosseae</name>
    <dbReference type="NCBI Taxonomy" id="27381"/>
    <lineage>
        <taxon>Eukaryota</taxon>
        <taxon>Fungi</taxon>
        <taxon>Fungi incertae sedis</taxon>
        <taxon>Mucoromycota</taxon>
        <taxon>Glomeromycotina</taxon>
        <taxon>Glomeromycetes</taxon>
        <taxon>Glomerales</taxon>
        <taxon>Glomeraceae</taxon>
        <taxon>Funneliformis</taxon>
    </lineage>
</organism>
<evidence type="ECO:0000256" key="4">
    <source>
        <dbReference type="ARBA" id="ARBA00008714"/>
    </source>
</evidence>
<keyword evidence="11" id="KW-0560">Oxidoreductase</keyword>
<keyword evidence="12" id="KW-0464">Manganese</keyword>
<evidence type="ECO:0000313" key="23">
    <source>
        <dbReference type="Proteomes" id="UP000789375"/>
    </source>
</evidence>
<keyword evidence="10" id="KW-0648">Protein biosynthesis</keyword>
<dbReference type="EMBL" id="CAJVPP010001021">
    <property type="protein sequence ID" value="CAG8528940.1"/>
    <property type="molecule type" value="Genomic_DNA"/>
</dbReference>
<comment type="similarity">
    <text evidence="4">Belongs to the iron/manganese superoxide dismutase family.</text>
</comment>
<evidence type="ECO:0000256" key="12">
    <source>
        <dbReference type="ARBA" id="ARBA00023211"/>
    </source>
</evidence>
<evidence type="ECO:0000256" key="14">
    <source>
        <dbReference type="ARBA" id="ARBA00044229"/>
    </source>
</evidence>
<keyword evidence="23" id="KW-1185">Reference proteome</keyword>